<dbReference type="AlphaFoldDB" id="A0A1Z2XRZ7"/>
<sequence length="101" mass="11466">MTWQIVKIIAIVSMTLDHASKTFLTQQLLVENLGMSLTVSFWLLHAMEALGRIAFPLYAFGIAQGCTYTKSRGKFLLRLLLFYGLSQWIGPLEINWDNAMP</sequence>
<evidence type="ECO:0008006" key="6">
    <source>
        <dbReference type="Google" id="ProtNLM"/>
    </source>
</evidence>
<evidence type="ECO:0000313" key="2">
    <source>
        <dbReference type="EMBL" id="ASB41226.1"/>
    </source>
</evidence>
<dbReference type="EMBL" id="CP021422">
    <property type="protein sequence ID" value="ASB41226.1"/>
    <property type="molecule type" value="Genomic_DNA"/>
</dbReference>
<organism evidence="3 5">
    <name type="scientific">Acutalibacter muris</name>
    <dbReference type="NCBI Taxonomy" id="1796620"/>
    <lineage>
        <taxon>Bacteria</taxon>
        <taxon>Bacillati</taxon>
        <taxon>Bacillota</taxon>
        <taxon>Clostridia</taxon>
        <taxon>Eubacteriales</taxon>
        <taxon>Acutalibacteraceae</taxon>
        <taxon>Acutalibacter</taxon>
    </lineage>
</organism>
<evidence type="ECO:0000256" key="1">
    <source>
        <dbReference type="SAM" id="Phobius"/>
    </source>
</evidence>
<dbReference type="RefSeq" id="WP_066540670.1">
    <property type="nucleotide sequence ID" value="NZ_CP021422.1"/>
</dbReference>
<protein>
    <recommendedName>
        <fullName evidence="6">TraX protein</fullName>
    </recommendedName>
</protein>
<reference evidence="4" key="2">
    <citation type="submission" date="2017-05" db="EMBL/GenBank/DDBJ databases">
        <title>Improved OligoMM genomes.</title>
        <authorList>
            <person name="Garzetti D."/>
        </authorList>
    </citation>
    <scope>NUCLEOTIDE SEQUENCE [LARGE SCALE GENOMIC DNA]</scope>
    <source>
        <strain evidence="4">KB18</strain>
    </source>
</reference>
<dbReference type="Proteomes" id="UP000196710">
    <property type="component" value="Chromosome"/>
</dbReference>
<dbReference type="Pfam" id="PF05857">
    <property type="entry name" value="TraX"/>
    <property type="match status" value="1"/>
</dbReference>
<dbReference type="Proteomes" id="UP000596035">
    <property type="component" value="Chromosome"/>
</dbReference>
<feature type="transmembrane region" description="Helical" evidence="1">
    <location>
        <begin position="75"/>
        <end position="94"/>
    </location>
</feature>
<keyword evidence="4" id="KW-1185">Reference proteome</keyword>
<evidence type="ECO:0000313" key="4">
    <source>
        <dbReference type="Proteomes" id="UP000196710"/>
    </source>
</evidence>
<reference evidence="3 5" key="3">
    <citation type="submission" date="2020-11" db="EMBL/GenBank/DDBJ databases">
        <title>Closed and high quality bacterial genomes of the OMM12 community.</title>
        <authorList>
            <person name="Marbouty M."/>
            <person name="Lamy-Besnier Q."/>
            <person name="Debarbieux L."/>
            <person name="Koszul R."/>
        </authorList>
    </citation>
    <scope>NUCLEOTIDE SEQUENCE [LARGE SCALE GENOMIC DNA]</scope>
    <source>
        <strain evidence="3 5">KB18</strain>
    </source>
</reference>
<evidence type="ECO:0000313" key="5">
    <source>
        <dbReference type="Proteomes" id="UP000596035"/>
    </source>
</evidence>
<gene>
    <name evidence="2" type="ORF">ADH66_11510</name>
    <name evidence="3" type="ORF">I5Q82_01830</name>
</gene>
<evidence type="ECO:0000313" key="3">
    <source>
        <dbReference type="EMBL" id="QQR30499.1"/>
    </source>
</evidence>
<reference evidence="2" key="1">
    <citation type="journal article" date="2017" name="Genome Announc.">
        <title>High-Quality Whole-Genome Sequences of the Oligo-Mouse-Microbiota Bacterial Community.</title>
        <authorList>
            <person name="Garzetti D."/>
            <person name="Brugiroux S."/>
            <person name="Bunk B."/>
            <person name="Pukall R."/>
            <person name="McCoy K.D."/>
            <person name="Macpherson A.J."/>
            <person name="Stecher B."/>
        </authorList>
    </citation>
    <scope>NUCLEOTIDE SEQUENCE</scope>
    <source>
        <strain evidence="2">KB18</strain>
    </source>
</reference>
<keyword evidence="1" id="KW-0812">Transmembrane</keyword>
<keyword evidence="1" id="KW-1133">Transmembrane helix</keyword>
<dbReference type="EMBL" id="CP065321">
    <property type="protein sequence ID" value="QQR30499.1"/>
    <property type="molecule type" value="Genomic_DNA"/>
</dbReference>
<dbReference type="KEGG" id="amur:ADH66_11510"/>
<proteinExistence type="predicted"/>
<dbReference type="InterPro" id="IPR008875">
    <property type="entry name" value="TraX"/>
</dbReference>
<name>A0A1Z2XRZ7_9FIRM</name>
<keyword evidence="1" id="KW-0472">Membrane</keyword>
<accession>A0A1Z2XRZ7</accession>